<gene>
    <name evidence="11" type="primary">atpC</name>
    <name evidence="11" type="ORF">D0433_09535</name>
</gene>
<keyword evidence="8 9" id="KW-0066">ATP synthesis</keyword>
<keyword evidence="4 9" id="KW-0813">Transport</keyword>
<comment type="subunit">
    <text evidence="9">F-type ATPases have 2 components, CF(1) - the catalytic core - and CF(0) - the membrane proton channel. CF(1) has five subunits: alpha(3), beta(3), gamma(1), delta(1), epsilon(1). CF(0) has three main subunits: a, b and c.</text>
</comment>
<evidence type="ECO:0000256" key="4">
    <source>
        <dbReference type="ARBA" id="ARBA00022448"/>
    </source>
</evidence>
<evidence type="ECO:0000313" key="12">
    <source>
        <dbReference type="Proteomes" id="UP000266389"/>
    </source>
</evidence>
<evidence type="ECO:0000256" key="6">
    <source>
        <dbReference type="ARBA" id="ARBA00023136"/>
    </source>
</evidence>
<reference evidence="11 12" key="1">
    <citation type="journal article" date="2011" name="ISME J.">
        <title>Community ecology of hot spring cyanobacterial mats: predominant populations and their functional potential.</title>
        <authorList>
            <person name="Klatt C.G."/>
            <person name="Wood J.M."/>
            <person name="Rusch D.B."/>
            <person name="Bateson M.M."/>
            <person name="Hamamura N."/>
            <person name="Heidelberg J.F."/>
            <person name="Grossman A.R."/>
            <person name="Bhaya D."/>
            <person name="Cohan F.M."/>
            <person name="Kuhl M."/>
            <person name="Bryant D.A."/>
            <person name="Ward D.M."/>
        </authorList>
    </citation>
    <scope>NUCLEOTIDE SEQUENCE [LARGE SCALE GENOMIC DNA]</scope>
    <source>
        <strain evidence="11">OS</strain>
    </source>
</reference>
<dbReference type="GO" id="GO:0046933">
    <property type="term" value="F:proton-transporting ATP synthase activity, rotational mechanism"/>
    <property type="evidence" value="ECO:0007669"/>
    <property type="project" value="InterPro"/>
</dbReference>
<dbReference type="AlphaFoldDB" id="A0A395LZ28"/>
<comment type="caution">
    <text evidence="11">The sequence shown here is derived from an EMBL/GenBank/DDBJ whole genome shotgun (WGS) entry which is preliminary data.</text>
</comment>
<dbReference type="PANTHER" id="PTHR13822:SF10">
    <property type="entry name" value="ATP SYNTHASE EPSILON CHAIN, CHLOROPLASTIC"/>
    <property type="match status" value="1"/>
</dbReference>
<sequence>MAFQVEIVTPIKRVFEGEAICLTLPGVVGSFQILQNHAPILAALQAGTLRVDLPNQSSQTFTISGGFVEMNNNRAIVIAEHVQNA</sequence>
<evidence type="ECO:0000256" key="3">
    <source>
        <dbReference type="ARBA" id="ARBA00005712"/>
    </source>
</evidence>
<dbReference type="GO" id="GO:0016787">
    <property type="term" value="F:hydrolase activity"/>
    <property type="evidence" value="ECO:0007669"/>
    <property type="project" value="UniProtKB-KW"/>
</dbReference>
<dbReference type="Gene3D" id="2.60.15.10">
    <property type="entry name" value="F0F1 ATP synthase delta/epsilon subunit, N-terminal"/>
    <property type="match status" value="1"/>
</dbReference>
<dbReference type="NCBIfam" id="TIGR01216">
    <property type="entry name" value="ATP_synt_epsi"/>
    <property type="match status" value="1"/>
</dbReference>
<keyword evidence="7 9" id="KW-0139">CF(1)</keyword>
<evidence type="ECO:0000256" key="2">
    <source>
        <dbReference type="ARBA" id="ARBA00004184"/>
    </source>
</evidence>
<evidence type="ECO:0000256" key="9">
    <source>
        <dbReference type="RuleBase" id="RU003656"/>
    </source>
</evidence>
<dbReference type="InterPro" id="IPR020546">
    <property type="entry name" value="ATP_synth_F1_dsu/esu_N"/>
</dbReference>
<comment type="function">
    <text evidence="1">Produces ATP from ADP in the presence of a proton gradient across the membrane.</text>
</comment>
<proteinExistence type="inferred from homology"/>
<dbReference type="PANTHER" id="PTHR13822">
    <property type="entry name" value="ATP SYNTHASE DELTA/EPSILON CHAIN"/>
    <property type="match status" value="1"/>
</dbReference>
<dbReference type="CDD" id="cd12152">
    <property type="entry name" value="F1-ATPase_delta"/>
    <property type="match status" value="1"/>
</dbReference>
<comment type="similarity">
    <text evidence="3 9">Belongs to the ATPase epsilon chain family.</text>
</comment>
<keyword evidence="11" id="KW-0378">Hydrolase</keyword>
<name>A0A395LZ28_9BACT</name>
<dbReference type="SUPFAM" id="SSF51344">
    <property type="entry name" value="Epsilon subunit of F1F0-ATP synthase N-terminal domain"/>
    <property type="match status" value="1"/>
</dbReference>
<dbReference type="InterPro" id="IPR001469">
    <property type="entry name" value="ATP_synth_F1_dsu/esu"/>
</dbReference>
<evidence type="ECO:0000313" key="11">
    <source>
        <dbReference type="EMBL" id="RFM23757.1"/>
    </source>
</evidence>
<evidence type="ECO:0000256" key="5">
    <source>
        <dbReference type="ARBA" id="ARBA00023065"/>
    </source>
</evidence>
<dbReference type="Proteomes" id="UP000266389">
    <property type="component" value="Unassembled WGS sequence"/>
</dbReference>
<dbReference type="EC" id="3.6.3.14" evidence="11"/>
<accession>A0A395LZ28</accession>
<evidence type="ECO:0000256" key="8">
    <source>
        <dbReference type="ARBA" id="ARBA00023310"/>
    </source>
</evidence>
<dbReference type="Pfam" id="PF02823">
    <property type="entry name" value="ATP-synt_DE_N"/>
    <property type="match status" value="1"/>
</dbReference>
<organism evidence="11 12">
    <name type="scientific">Candidatus Thermochlorobacter aerophilus</name>
    <dbReference type="NCBI Taxonomy" id="1868324"/>
    <lineage>
        <taxon>Bacteria</taxon>
        <taxon>Pseudomonadati</taxon>
        <taxon>Chlorobiota</taxon>
        <taxon>Chlorobiia</taxon>
        <taxon>Chlorobiales</taxon>
        <taxon>Candidatus Thermochlorobacteriaceae</taxon>
        <taxon>Candidatus Thermochlorobacter</taxon>
    </lineage>
</organism>
<keyword evidence="5 9" id="KW-0406">Ion transport</keyword>
<protein>
    <submittedName>
        <fullName evidence="11">ATP synthase F1 subunit epsilon</fullName>
        <ecNumber evidence="11">3.6.3.14</ecNumber>
    </submittedName>
</protein>
<dbReference type="GO" id="GO:0012505">
    <property type="term" value="C:endomembrane system"/>
    <property type="evidence" value="ECO:0007669"/>
    <property type="project" value="UniProtKB-SubCell"/>
</dbReference>
<dbReference type="GO" id="GO:0045259">
    <property type="term" value="C:proton-transporting ATP synthase complex"/>
    <property type="evidence" value="ECO:0007669"/>
    <property type="project" value="UniProtKB-KW"/>
</dbReference>
<dbReference type="EMBL" id="PHFL01000059">
    <property type="protein sequence ID" value="RFM23757.1"/>
    <property type="molecule type" value="Genomic_DNA"/>
</dbReference>
<keyword evidence="6" id="KW-0472">Membrane</keyword>
<feature type="domain" description="ATP synthase F1 complex delta/epsilon subunit N-terminal" evidence="10">
    <location>
        <begin position="3"/>
        <end position="81"/>
    </location>
</feature>
<evidence type="ECO:0000256" key="7">
    <source>
        <dbReference type="ARBA" id="ARBA00023196"/>
    </source>
</evidence>
<evidence type="ECO:0000259" key="10">
    <source>
        <dbReference type="Pfam" id="PF02823"/>
    </source>
</evidence>
<comment type="subcellular location">
    <subcellularLocation>
        <location evidence="2">Endomembrane system</location>
        <topology evidence="2">Peripheral membrane protein</topology>
    </subcellularLocation>
</comment>
<dbReference type="InterPro" id="IPR036771">
    <property type="entry name" value="ATPsynth_dsu/esu_N"/>
</dbReference>
<evidence type="ECO:0000256" key="1">
    <source>
        <dbReference type="ARBA" id="ARBA00003543"/>
    </source>
</evidence>